<dbReference type="InterPro" id="IPR027417">
    <property type="entry name" value="P-loop_NTPase"/>
</dbReference>
<evidence type="ECO:0000313" key="1">
    <source>
        <dbReference type="EMBL" id="OAD24025.1"/>
    </source>
</evidence>
<feature type="non-terminal residue" evidence="1">
    <location>
        <position position="524"/>
    </location>
</feature>
<name>A0A176S7M0_9GAMM</name>
<dbReference type="Gene3D" id="3.40.50.300">
    <property type="entry name" value="P-loop containing nucleotide triphosphate hydrolases"/>
    <property type="match status" value="1"/>
</dbReference>
<proteinExistence type="predicted"/>
<accession>A0A176S7M0</accession>
<dbReference type="AlphaFoldDB" id="A0A176S7M0"/>
<dbReference type="EMBL" id="LUTY01000044">
    <property type="protein sequence ID" value="OAD24025.1"/>
    <property type="molecule type" value="Genomic_DNA"/>
</dbReference>
<comment type="caution">
    <text evidence="1">The sequence shown here is derived from an EMBL/GenBank/DDBJ whole genome shotgun (WGS) entry which is preliminary data.</text>
</comment>
<evidence type="ECO:0000313" key="2">
    <source>
        <dbReference type="Proteomes" id="UP000076962"/>
    </source>
</evidence>
<sequence>MELLRNWVHQIPKKTAKSRALLGRRKCGKSAIMQRLFNILWNENGVVIPFYFEVRDINRWLLSFADIYYRTFMSQFLSFKTRTVLDNENCPWDFAELIKMAKAINNNNALKNMDVFQNCLDKEQIDQAIDFAFSAPGVLAGKENVFFLVMIDEIQYMTEYLYHDKAQQVKAYNLPGAYHGLVESKVAPMLVSGSYVGWMVKMMREMFVGGRLKQTEISSKLTPEEGFETVYRYADFYEIEVTDESALVINQLTQSDPFYIASLLRSDWIERDFSTKEGVIKTLDYEVRNRKGELFGTWSEYIYSTIKAVNDRYAKQILLFLSRNREKECTRTEISEHLNGKLPESKLEEKLNALEAGDLITQGSSNFRYRGISDDILDLIFRDLYEEEIYHTQPDVAAELTASLEKDKEILSLKGALNDLKGRMLELVISRELNKYRKLGNPIAHFRQRFRPVSNAAHLSQMEKMLTDCSESRFDRIWTNYYLSLPQTTVLEIDVLAEGEDADCCWALVFELKNRDVKNPPSMK</sequence>
<dbReference type="Proteomes" id="UP000076962">
    <property type="component" value="Unassembled WGS sequence"/>
</dbReference>
<dbReference type="SUPFAM" id="SSF52540">
    <property type="entry name" value="P-loop containing nucleoside triphosphate hydrolases"/>
    <property type="match status" value="1"/>
</dbReference>
<gene>
    <name evidence="1" type="ORF">THIOM_000127</name>
</gene>
<reference evidence="1 2" key="1">
    <citation type="submission" date="2016-05" db="EMBL/GenBank/DDBJ databases">
        <title>Single-cell genome of chain-forming Candidatus Thiomargarita nelsonii and comparison to other large sulfur-oxidizing bacteria.</title>
        <authorList>
            <person name="Winkel M."/>
            <person name="Salman V."/>
            <person name="Woyke T."/>
            <person name="Schulz-Vogt H."/>
            <person name="Richter M."/>
            <person name="Flood B."/>
            <person name="Bailey J."/>
            <person name="Amann R."/>
            <person name="Mussmann M."/>
        </authorList>
    </citation>
    <scope>NUCLEOTIDE SEQUENCE [LARGE SCALE GENOMIC DNA]</scope>
    <source>
        <strain evidence="1 2">THI036</strain>
    </source>
</reference>
<organism evidence="1 2">
    <name type="scientific">Candidatus Thiomargarita nelsonii</name>
    <dbReference type="NCBI Taxonomy" id="1003181"/>
    <lineage>
        <taxon>Bacteria</taxon>
        <taxon>Pseudomonadati</taxon>
        <taxon>Pseudomonadota</taxon>
        <taxon>Gammaproteobacteria</taxon>
        <taxon>Thiotrichales</taxon>
        <taxon>Thiotrichaceae</taxon>
        <taxon>Thiomargarita</taxon>
    </lineage>
</organism>
<keyword evidence="2" id="KW-1185">Reference proteome</keyword>
<protein>
    <submittedName>
        <fullName evidence="1">ATPase domain protein, prokaryote domain protein</fullName>
    </submittedName>
</protein>